<keyword evidence="2" id="KW-1185">Reference proteome</keyword>
<dbReference type="AlphaFoldDB" id="A0A4R2B8P1"/>
<name>A0A4R2B8P1_9BACI</name>
<dbReference type="Proteomes" id="UP000295689">
    <property type="component" value="Unassembled WGS sequence"/>
</dbReference>
<dbReference type="EMBL" id="SLVV01000009">
    <property type="protein sequence ID" value="TCN23081.1"/>
    <property type="molecule type" value="Genomic_DNA"/>
</dbReference>
<protein>
    <submittedName>
        <fullName evidence="1">Uncharacterized protein DUF2515</fullName>
    </submittedName>
</protein>
<evidence type="ECO:0000313" key="2">
    <source>
        <dbReference type="Proteomes" id="UP000295689"/>
    </source>
</evidence>
<dbReference type="RefSeq" id="WP_132009013.1">
    <property type="nucleotide sequence ID" value="NZ_JABUHM010000008.1"/>
</dbReference>
<comment type="caution">
    <text evidence="1">The sequence shown here is derived from an EMBL/GenBank/DDBJ whole genome shotgun (WGS) entry which is preliminary data.</text>
</comment>
<evidence type="ECO:0000313" key="1">
    <source>
        <dbReference type="EMBL" id="TCN23081.1"/>
    </source>
</evidence>
<organism evidence="1 2">
    <name type="scientific">Mesobacillus foraminis</name>
    <dbReference type="NCBI Taxonomy" id="279826"/>
    <lineage>
        <taxon>Bacteria</taxon>
        <taxon>Bacillati</taxon>
        <taxon>Bacillota</taxon>
        <taxon>Bacilli</taxon>
        <taxon>Bacillales</taxon>
        <taxon>Bacillaceae</taxon>
        <taxon>Mesobacillus</taxon>
    </lineage>
</organism>
<gene>
    <name evidence="1" type="ORF">EV146_109239</name>
</gene>
<reference evidence="1 2" key="1">
    <citation type="journal article" date="2015" name="Stand. Genomic Sci.">
        <title>Genomic Encyclopedia of Bacterial and Archaeal Type Strains, Phase III: the genomes of soil and plant-associated and newly described type strains.</title>
        <authorList>
            <person name="Whitman W.B."/>
            <person name="Woyke T."/>
            <person name="Klenk H.P."/>
            <person name="Zhou Y."/>
            <person name="Lilburn T.G."/>
            <person name="Beck B.J."/>
            <person name="De Vos P."/>
            <person name="Vandamme P."/>
            <person name="Eisen J.A."/>
            <person name="Garrity G."/>
            <person name="Hugenholtz P."/>
            <person name="Kyrpides N.C."/>
        </authorList>
    </citation>
    <scope>NUCLEOTIDE SEQUENCE [LARGE SCALE GENOMIC DNA]</scope>
    <source>
        <strain evidence="1 2">CV53</strain>
    </source>
</reference>
<proteinExistence type="predicted"/>
<dbReference type="Pfam" id="PF10720">
    <property type="entry name" value="DUF2515"/>
    <property type="match status" value="1"/>
</dbReference>
<accession>A0A4R2B8P1</accession>
<sequence length="328" mass="39272">METGADAGTLDLTAEEVQILFKIQSETARKNVDNVSRTSAYLDFYLQHPDIKWAFLASMVSRNGGYSMCDLEGEWYPKVLKPSIRNRLFLTYERANWTIFHDAYPQLLLYEYSTQKKRKMFHLLPYLKVSSFMLREWEQYWIHRDQKQLMTALIVNEQNVIHRTVVEHHVYQKQVFDTFMFFFQDRLHFSAVLLPTINGKLFGASVNGFKNVHKRIDLGKRLADILFNPKLYPSFLEFALLTEHTGSRNDYEQYFREKTYRDTPYLRCIYPVVRHHETAREDWYLKQGLQKSWMEKKVCHKHPIDLTKWFVGKQQQFKTLVLLKQLMK</sequence>
<dbReference type="InterPro" id="IPR019658">
    <property type="entry name" value="DUF2515"/>
</dbReference>